<dbReference type="EMBL" id="PEDP01000712">
    <property type="protein sequence ID" value="POS85144.1"/>
    <property type="molecule type" value="Genomic_DNA"/>
</dbReference>
<organism evidence="1 2">
    <name type="scientific">Erysiphe pulchra</name>
    <dbReference type="NCBI Taxonomy" id="225359"/>
    <lineage>
        <taxon>Eukaryota</taxon>
        <taxon>Fungi</taxon>
        <taxon>Dikarya</taxon>
        <taxon>Ascomycota</taxon>
        <taxon>Pezizomycotina</taxon>
        <taxon>Leotiomycetes</taxon>
        <taxon>Erysiphales</taxon>
        <taxon>Erysiphaceae</taxon>
        <taxon>Erysiphe</taxon>
    </lineage>
</organism>
<dbReference type="PANTHER" id="PTHR11439:SF483">
    <property type="entry name" value="PEPTIDE SYNTHASE GLIP-LIKE, PUTATIVE (AFU_ORTHOLOGUE AFUA_3G12920)-RELATED"/>
    <property type="match status" value="1"/>
</dbReference>
<reference evidence="1 2" key="1">
    <citation type="submission" date="2017-10" db="EMBL/GenBank/DDBJ databases">
        <title>Development of genomic resources for the powdery mildew, Erysiphe pulchra.</title>
        <authorList>
            <person name="Wadl P.A."/>
            <person name="Mack B.M."/>
            <person name="Moore G."/>
            <person name="Beltz S.B."/>
        </authorList>
    </citation>
    <scope>NUCLEOTIDE SEQUENCE [LARGE SCALE GENOMIC DNA]</scope>
    <source>
        <strain evidence="1">Cflorida</strain>
    </source>
</reference>
<dbReference type="Proteomes" id="UP000237438">
    <property type="component" value="Unassembled WGS sequence"/>
</dbReference>
<keyword evidence="2" id="KW-1185">Reference proteome</keyword>
<dbReference type="AlphaFoldDB" id="A0A2S4PT01"/>
<comment type="caution">
    <text evidence="1">The sequence shown here is derived from an EMBL/GenBank/DDBJ whole genome shotgun (WGS) entry which is preliminary data.</text>
</comment>
<dbReference type="STRING" id="225359.A0A2S4PT01"/>
<gene>
    <name evidence="1" type="ORF">EPUL_003525</name>
</gene>
<dbReference type="PANTHER" id="PTHR11439">
    <property type="entry name" value="GAG-POL-RELATED RETROTRANSPOSON"/>
    <property type="match status" value="1"/>
</dbReference>
<evidence type="ECO:0008006" key="3">
    <source>
        <dbReference type="Google" id="ProtNLM"/>
    </source>
</evidence>
<accession>A0A2S4PT01</accession>
<evidence type="ECO:0000313" key="1">
    <source>
        <dbReference type="EMBL" id="POS85144.1"/>
    </source>
</evidence>
<dbReference type="OrthoDB" id="3432594at2759"/>
<evidence type="ECO:0000313" key="2">
    <source>
        <dbReference type="Proteomes" id="UP000237438"/>
    </source>
</evidence>
<protein>
    <recommendedName>
        <fullName evidence="3">Reverse transcriptase Ty1/copia-type domain-containing protein</fullName>
    </recommendedName>
</protein>
<proteinExistence type="predicted"/>
<name>A0A2S4PT01_9PEZI</name>
<dbReference type="CDD" id="cd09272">
    <property type="entry name" value="RNase_HI_RT_Ty1"/>
    <property type="match status" value="1"/>
</dbReference>
<sequence>MQELRLGTIFHNDFNTFLSSLGSTSSFSTEISMPPIVHDANRSGSGCGNHDSNCTQNSLVNFEQNSRQDIYRSIDIRSQDARNSRYQIGFTRVNNVNFYRDSIDRAFHVPGEVLSIKDGKPGRIYLDASMLYQKKIGSLIYASSVTRPEISRAKSHLAEFITNPGPLHYEAADQCFYYLYKTKGLCIGYCTSSSQSDELLRCSADAAYGNTNERRSVQGFVFKLGNGPVHWNSKDPIIKTKLKHVDINQHWVRERVQLKESNVKWISTSNMVADGMTKVLGKQKHKNFVNMLGLTEMNAHIQDSEDL</sequence>